<keyword evidence="2" id="KW-1185">Reference proteome</keyword>
<protein>
    <submittedName>
        <fullName evidence="1">Uncharacterized protein</fullName>
    </submittedName>
</protein>
<reference evidence="1" key="1">
    <citation type="submission" date="2020-08" db="EMBL/GenBank/DDBJ databases">
        <title>Genome sequencing and assembly of the red palm weevil Rhynchophorus ferrugineus.</title>
        <authorList>
            <person name="Dias G.B."/>
            <person name="Bergman C.M."/>
            <person name="Manee M."/>
        </authorList>
    </citation>
    <scope>NUCLEOTIDE SEQUENCE</scope>
    <source>
        <strain evidence="1">AA-2017</strain>
        <tissue evidence="1">Whole larva</tissue>
    </source>
</reference>
<dbReference type="Proteomes" id="UP000625711">
    <property type="component" value="Unassembled WGS sequence"/>
</dbReference>
<evidence type="ECO:0000313" key="1">
    <source>
        <dbReference type="EMBL" id="KAF7268791.1"/>
    </source>
</evidence>
<comment type="caution">
    <text evidence="1">The sequence shown here is derived from an EMBL/GenBank/DDBJ whole genome shotgun (WGS) entry which is preliminary data.</text>
</comment>
<proteinExistence type="predicted"/>
<name>A0A834HYF8_RHYFE</name>
<gene>
    <name evidence="1" type="ORF">GWI33_018140</name>
</gene>
<sequence length="132" mass="15105">MSSWVNDCTKPNACLLTNRSRTYTFRTSEKTGCSMNWMDPALNSTVFTTDSGSMYQPGSVGQWCQLTVYGNGTHKNRLQYGELFDHPFWFSLCFFLRRCGGVEIERSLNPIGECRDLDRFEDSSCVSVILHF</sequence>
<accession>A0A834HYF8</accession>
<dbReference type="AlphaFoldDB" id="A0A834HYF8"/>
<dbReference type="EMBL" id="JAACXV010014301">
    <property type="protein sequence ID" value="KAF7268791.1"/>
    <property type="molecule type" value="Genomic_DNA"/>
</dbReference>
<organism evidence="1 2">
    <name type="scientific">Rhynchophorus ferrugineus</name>
    <name type="common">Red palm weevil</name>
    <name type="synonym">Curculio ferrugineus</name>
    <dbReference type="NCBI Taxonomy" id="354439"/>
    <lineage>
        <taxon>Eukaryota</taxon>
        <taxon>Metazoa</taxon>
        <taxon>Ecdysozoa</taxon>
        <taxon>Arthropoda</taxon>
        <taxon>Hexapoda</taxon>
        <taxon>Insecta</taxon>
        <taxon>Pterygota</taxon>
        <taxon>Neoptera</taxon>
        <taxon>Endopterygota</taxon>
        <taxon>Coleoptera</taxon>
        <taxon>Polyphaga</taxon>
        <taxon>Cucujiformia</taxon>
        <taxon>Curculionidae</taxon>
        <taxon>Dryophthorinae</taxon>
        <taxon>Rhynchophorus</taxon>
    </lineage>
</organism>
<evidence type="ECO:0000313" key="2">
    <source>
        <dbReference type="Proteomes" id="UP000625711"/>
    </source>
</evidence>